<feature type="region of interest" description="Disordered" evidence="1">
    <location>
        <begin position="227"/>
        <end position="294"/>
    </location>
</feature>
<evidence type="ECO:0000313" key="3">
    <source>
        <dbReference type="Proteomes" id="UP000824596"/>
    </source>
</evidence>
<sequence length="294" mass="31332">MAAAVPDFQKFISDARERKRNEALANAIFSRGRRQSAPSNLKHTPGGSFASRVGINKQRLSSGNWSSRQAGSGNVNGEWTHDLHDSLNHRAHALDARTSHPGPKPGPKRAAASQRRSRLASAVDRMDVDQVNVVRAPGAGGMGMSIRGLAGPFVVIGQNFAPGTTAADIESAVTPVGGEMVSCTILKTSPFLMAEMVFVSREGGERVIETFNDKTADGRLLKLYPRIGGHHSSRASPPNGPRATEQVVDGTMGFSGDRDLMGAESRSSSSSSRPLYSDKIVARGRRGRGYQGGR</sequence>
<dbReference type="GeneID" id="68357845"/>
<evidence type="ECO:0000256" key="1">
    <source>
        <dbReference type="SAM" id="MobiDB-lite"/>
    </source>
</evidence>
<feature type="region of interest" description="Disordered" evidence="1">
    <location>
        <begin position="28"/>
        <end position="81"/>
    </location>
</feature>
<dbReference type="RefSeq" id="XP_044718074.1">
    <property type="nucleotide sequence ID" value="XM_044867187.1"/>
</dbReference>
<feature type="compositionally biased region" description="Polar residues" evidence="1">
    <location>
        <begin position="58"/>
        <end position="77"/>
    </location>
</feature>
<dbReference type="InterPro" id="IPR035979">
    <property type="entry name" value="RBD_domain_sf"/>
</dbReference>
<gene>
    <name evidence="2" type="ORF">HRG_08716</name>
</gene>
<feature type="compositionally biased region" description="Low complexity" evidence="1">
    <location>
        <begin position="108"/>
        <end position="118"/>
    </location>
</feature>
<reference evidence="2" key="1">
    <citation type="submission" date="2021-09" db="EMBL/GenBank/DDBJ databases">
        <title>A high-quality genome of the endoparasitic fungus Hirsutella rhossiliensis with a comparison of Hirsutella genomes reveals transposable elements contributing to genome size variation.</title>
        <authorList>
            <person name="Lin R."/>
            <person name="Jiao Y."/>
            <person name="Sun X."/>
            <person name="Ling J."/>
            <person name="Xie B."/>
            <person name="Cheng X."/>
        </authorList>
    </citation>
    <scope>NUCLEOTIDE SEQUENCE</scope>
    <source>
        <strain evidence="2">HR02</strain>
    </source>
</reference>
<name>A0A9P8SH23_9HYPO</name>
<dbReference type="Proteomes" id="UP000824596">
    <property type="component" value="Unassembled WGS sequence"/>
</dbReference>
<feature type="region of interest" description="Disordered" evidence="1">
    <location>
        <begin position="95"/>
        <end position="118"/>
    </location>
</feature>
<dbReference type="SUPFAM" id="SSF54928">
    <property type="entry name" value="RNA-binding domain, RBD"/>
    <property type="match status" value="1"/>
</dbReference>
<evidence type="ECO:0000313" key="2">
    <source>
        <dbReference type="EMBL" id="KAH0960561.1"/>
    </source>
</evidence>
<keyword evidence="3" id="KW-1185">Reference proteome</keyword>
<dbReference type="OrthoDB" id="5374349at2759"/>
<organism evidence="2 3">
    <name type="scientific">Hirsutella rhossiliensis</name>
    <dbReference type="NCBI Taxonomy" id="111463"/>
    <lineage>
        <taxon>Eukaryota</taxon>
        <taxon>Fungi</taxon>
        <taxon>Dikarya</taxon>
        <taxon>Ascomycota</taxon>
        <taxon>Pezizomycotina</taxon>
        <taxon>Sordariomycetes</taxon>
        <taxon>Hypocreomycetidae</taxon>
        <taxon>Hypocreales</taxon>
        <taxon>Ophiocordycipitaceae</taxon>
        <taxon>Hirsutella</taxon>
    </lineage>
</organism>
<comment type="caution">
    <text evidence="2">The sequence shown here is derived from an EMBL/GenBank/DDBJ whole genome shotgun (WGS) entry which is preliminary data.</text>
</comment>
<proteinExistence type="predicted"/>
<accession>A0A9P8SH23</accession>
<dbReference type="EMBL" id="JAIZPD010000010">
    <property type="protein sequence ID" value="KAH0960561.1"/>
    <property type="molecule type" value="Genomic_DNA"/>
</dbReference>
<protein>
    <submittedName>
        <fullName evidence="2">Pentatricopeptide repeat protein</fullName>
    </submittedName>
</protein>
<dbReference type="AlphaFoldDB" id="A0A9P8SH23"/>
<dbReference type="GO" id="GO:0003676">
    <property type="term" value="F:nucleic acid binding"/>
    <property type="evidence" value="ECO:0007669"/>
    <property type="project" value="InterPro"/>
</dbReference>